<keyword evidence="9" id="KW-0234">DNA repair</keyword>
<organism evidence="14 15">
    <name type="scientific">Syphacia muris</name>
    <dbReference type="NCBI Taxonomy" id="451379"/>
    <lineage>
        <taxon>Eukaryota</taxon>
        <taxon>Metazoa</taxon>
        <taxon>Ecdysozoa</taxon>
        <taxon>Nematoda</taxon>
        <taxon>Chromadorea</taxon>
        <taxon>Rhabditida</taxon>
        <taxon>Spirurina</taxon>
        <taxon>Oxyuridomorpha</taxon>
        <taxon>Oxyuroidea</taxon>
        <taxon>Oxyuridae</taxon>
        <taxon>Syphacia</taxon>
    </lineage>
</organism>
<keyword evidence="3" id="KW-0540">Nuclease</keyword>
<evidence type="ECO:0000256" key="12">
    <source>
        <dbReference type="ARBA" id="ARBA00042677"/>
    </source>
</evidence>
<evidence type="ECO:0000256" key="8">
    <source>
        <dbReference type="ARBA" id="ARBA00023172"/>
    </source>
</evidence>
<comment type="similarity">
    <text evidence="2">Belongs to the DNA repair metallo-beta-lactamase (DRMBL) family.</text>
</comment>
<keyword evidence="14" id="KW-1185">Reference proteome</keyword>
<dbReference type="STRING" id="451379.A0A0N5AGY5"/>
<dbReference type="InterPro" id="IPR011084">
    <property type="entry name" value="DRMBL"/>
</dbReference>
<keyword evidence="6" id="KW-0378">Hydrolase</keyword>
<evidence type="ECO:0000256" key="10">
    <source>
        <dbReference type="ARBA" id="ARBA00023242"/>
    </source>
</evidence>
<dbReference type="GO" id="GO:0003684">
    <property type="term" value="F:damaged DNA binding"/>
    <property type="evidence" value="ECO:0007669"/>
    <property type="project" value="TreeGrafter"/>
</dbReference>
<evidence type="ECO:0000256" key="5">
    <source>
        <dbReference type="ARBA" id="ARBA00022763"/>
    </source>
</evidence>
<evidence type="ECO:0000313" key="14">
    <source>
        <dbReference type="Proteomes" id="UP000046393"/>
    </source>
</evidence>
<dbReference type="GO" id="GO:0006303">
    <property type="term" value="P:double-strand break repair via nonhomologous end joining"/>
    <property type="evidence" value="ECO:0007669"/>
    <property type="project" value="TreeGrafter"/>
</dbReference>
<keyword evidence="7" id="KW-0269">Exonuclease</keyword>
<dbReference type="InterPro" id="IPR036866">
    <property type="entry name" value="RibonucZ/Hydroxyglut_hydro"/>
</dbReference>
<dbReference type="AlphaFoldDB" id="A0A0N5AGY5"/>
<name>A0A0N5AGY5_9BILA</name>
<dbReference type="Proteomes" id="UP000046393">
    <property type="component" value="Unplaced"/>
</dbReference>
<dbReference type="Pfam" id="PF07522">
    <property type="entry name" value="DRMBL"/>
    <property type="match status" value="1"/>
</dbReference>
<dbReference type="GO" id="GO:0036297">
    <property type="term" value="P:interstrand cross-link repair"/>
    <property type="evidence" value="ECO:0007669"/>
    <property type="project" value="TreeGrafter"/>
</dbReference>
<keyword evidence="4" id="KW-0255">Endonuclease</keyword>
<dbReference type="SUPFAM" id="SSF56281">
    <property type="entry name" value="Metallo-hydrolase/oxidoreductase"/>
    <property type="match status" value="1"/>
</dbReference>
<dbReference type="GO" id="GO:0000723">
    <property type="term" value="P:telomere maintenance"/>
    <property type="evidence" value="ECO:0007669"/>
    <property type="project" value="TreeGrafter"/>
</dbReference>
<keyword evidence="10" id="KW-0539">Nucleus</keyword>
<proteinExistence type="inferred from homology"/>
<dbReference type="GO" id="GO:0035312">
    <property type="term" value="F:5'-3' DNA exonuclease activity"/>
    <property type="evidence" value="ECO:0007669"/>
    <property type="project" value="TreeGrafter"/>
</dbReference>
<evidence type="ECO:0000256" key="7">
    <source>
        <dbReference type="ARBA" id="ARBA00022839"/>
    </source>
</evidence>
<reference evidence="15" key="1">
    <citation type="submission" date="2017-02" db="UniProtKB">
        <authorList>
            <consortium name="WormBaseParasite"/>
        </authorList>
    </citation>
    <scope>IDENTIFICATION</scope>
</reference>
<dbReference type="GO" id="GO:0004519">
    <property type="term" value="F:endonuclease activity"/>
    <property type="evidence" value="ECO:0007669"/>
    <property type="project" value="UniProtKB-KW"/>
</dbReference>
<dbReference type="PANTHER" id="PTHR23240">
    <property type="entry name" value="DNA CROSS-LINK REPAIR PROTEIN PSO2/SNM1-RELATED"/>
    <property type="match status" value="1"/>
</dbReference>
<evidence type="ECO:0000256" key="11">
    <source>
        <dbReference type="ARBA" id="ARBA00039759"/>
    </source>
</evidence>
<dbReference type="PANTHER" id="PTHR23240:SF8">
    <property type="entry name" value="PROTEIN ARTEMIS"/>
    <property type="match status" value="1"/>
</dbReference>
<dbReference type="WBParaSite" id="SMUV_0000361501-mRNA-1">
    <property type="protein sequence ID" value="SMUV_0000361501-mRNA-1"/>
    <property type="gene ID" value="SMUV_0000361501"/>
</dbReference>
<evidence type="ECO:0000256" key="3">
    <source>
        <dbReference type="ARBA" id="ARBA00022722"/>
    </source>
</evidence>
<evidence type="ECO:0000256" key="4">
    <source>
        <dbReference type="ARBA" id="ARBA00022759"/>
    </source>
</evidence>
<evidence type="ECO:0000259" key="13">
    <source>
        <dbReference type="Pfam" id="PF07522"/>
    </source>
</evidence>
<keyword evidence="5" id="KW-0227">DNA damage</keyword>
<evidence type="ECO:0000256" key="2">
    <source>
        <dbReference type="ARBA" id="ARBA00010304"/>
    </source>
</evidence>
<evidence type="ECO:0000256" key="1">
    <source>
        <dbReference type="ARBA" id="ARBA00004123"/>
    </source>
</evidence>
<accession>A0A0N5AGY5</accession>
<dbReference type="GO" id="GO:0005634">
    <property type="term" value="C:nucleus"/>
    <property type="evidence" value="ECO:0007669"/>
    <property type="project" value="UniProtKB-SubCell"/>
</dbReference>
<protein>
    <recommendedName>
        <fullName evidence="11">Protein artemis</fullName>
    </recommendedName>
    <alternativeName>
        <fullName evidence="12">DNA cross-link repair 1C protein</fullName>
    </alternativeName>
</protein>
<keyword evidence="8" id="KW-0233">DNA recombination</keyword>
<evidence type="ECO:0000256" key="6">
    <source>
        <dbReference type="ARBA" id="ARBA00022801"/>
    </source>
</evidence>
<dbReference type="Gene3D" id="3.60.15.10">
    <property type="entry name" value="Ribonuclease Z/Hydroxyacylglutathione hydrolase-like"/>
    <property type="match status" value="1"/>
</dbReference>
<feature type="domain" description="DNA repair metallo-beta-lactamase" evidence="13">
    <location>
        <begin position="250"/>
        <end position="311"/>
    </location>
</feature>
<evidence type="ECO:0000256" key="9">
    <source>
        <dbReference type="ARBA" id="ARBA00023204"/>
    </source>
</evidence>
<dbReference type="GO" id="GO:0006310">
    <property type="term" value="P:DNA recombination"/>
    <property type="evidence" value="ECO:0007669"/>
    <property type="project" value="UniProtKB-KW"/>
</dbReference>
<comment type="subcellular location">
    <subcellularLocation>
        <location evidence="1">Nucleus</location>
    </subcellularLocation>
</comment>
<sequence length="386" mass="44832">MSSFSGKIDECNWIWIDQFENIDLEPAEMAITKGYDEVFNVLPTNEDNYESLAPVKVTFLDAQHCPGSSMILFEFPNGNKSLYTGDFRILKQDWYSYTPLIDPTTNTGFKSINTLYFDSTFCRKGTINIPTREQSINIFLKLVSEWLAKNPCNKVLIWGSCYGQEFLFRAIWERLGLQCHVAADKYRIYSKISEYADCVTWSANSARVHACTTGFSAMDECYIERNQCIIKSKFRKSKPHIFPCDLCRPDNKTVRVIRPSVIWFARRNEKDVIGYDHNYFCRLLYSNHCSFNEIVDTFKILRPNRAFPNVLDNKFALQHAENIMKHLKIFLRQAETEMDPKEKCLKQEELEEHESDLFLSETALAGNSCCLQQLQEDVIVIDDDDT</sequence>
<evidence type="ECO:0000313" key="15">
    <source>
        <dbReference type="WBParaSite" id="SMUV_0000361501-mRNA-1"/>
    </source>
</evidence>